<protein>
    <submittedName>
        <fullName evidence="1">Uncharacterized protein</fullName>
    </submittedName>
</protein>
<keyword evidence="2" id="KW-1185">Reference proteome</keyword>
<gene>
    <name evidence="1" type="ORF">QFC24_005688</name>
</gene>
<sequence>MGYTLAVIGCGTMGVAILSGIFSRIEQGKEGTDDLPTKFIATVGRSTSIDRLRSSLPSSSSAAKDIQILSGDEGNLEAIRSADMVLLACKPYMAKTILEKEGVKGALSGKVLASVLAGVTMSQLQAWAPEDCEVVRTMTNTPSKIGQGMTVITTIPSTSSSSTSSRLTAIFSSCGLVRFVDEKHFNVCTALAGSGPAFVAMMVDALADGAVLMGLPRAEAVEMAAQTLAGTARMILDTKTHPAVLKDGVTTPGGCTIAGLMRMEDGNVRSTLARTIEAATLHAAGLGQEKQ</sequence>
<name>A0ACC2X5X9_9TREE</name>
<proteinExistence type="predicted"/>
<accession>A0ACC2X5X9</accession>
<dbReference type="EMBL" id="JASBWV010000024">
    <property type="protein sequence ID" value="KAJ9119455.1"/>
    <property type="molecule type" value="Genomic_DNA"/>
</dbReference>
<comment type="caution">
    <text evidence="1">The sequence shown here is derived from an EMBL/GenBank/DDBJ whole genome shotgun (WGS) entry which is preliminary data.</text>
</comment>
<evidence type="ECO:0000313" key="2">
    <source>
        <dbReference type="Proteomes" id="UP001234202"/>
    </source>
</evidence>
<evidence type="ECO:0000313" key="1">
    <source>
        <dbReference type="EMBL" id="KAJ9119455.1"/>
    </source>
</evidence>
<organism evidence="1 2">
    <name type="scientific">Naganishia onofrii</name>
    <dbReference type="NCBI Taxonomy" id="1851511"/>
    <lineage>
        <taxon>Eukaryota</taxon>
        <taxon>Fungi</taxon>
        <taxon>Dikarya</taxon>
        <taxon>Basidiomycota</taxon>
        <taxon>Agaricomycotina</taxon>
        <taxon>Tremellomycetes</taxon>
        <taxon>Filobasidiales</taxon>
        <taxon>Filobasidiaceae</taxon>
        <taxon>Naganishia</taxon>
    </lineage>
</organism>
<dbReference type="Proteomes" id="UP001234202">
    <property type="component" value="Unassembled WGS sequence"/>
</dbReference>
<reference evidence="1" key="1">
    <citation type="submission" date="2023-04" db="EMBL/GenBank/DDBJ databases">
        <title>Draft Genome sequencing of Naganishia species isolated from polar environments using Oxford Nanopore Technology.</title>
        <authorList>
            <person name="Leo P."/>
            <person name="Venkateswaran K."/>
        </authorList>
    </citation>
    <scope>NUCLEOTIDE SEQUENCE</scope>
    <source>
        <strain evidence="1">DBVPG 5303</strain>
    </source>
</reference>